<dbReference type="RefSeq" id="WP_145230714.1">
    <property type="nucleotide sequence ID" value="NZ_VIVQ01000005.1"/>
</dbReference>
<evidence type="ECO:0000313" key="2">
    <source>
        <dbReference type="Proteomes" id="UP000318297"/>
    </source>
</evidence>
<comment type="caution">
    <text evidence="1">The sequence shown here is derived from an EMBL/GenBank/DDBJ whole genome shotgun (WGS) entry which is preliminary data.</text>
</comment>
<name>A0A561DVP7_9MICO</name>
<proteinExistence type="predicted"/>
<protein>
    <submittedName>
        <fullName evidence="1">Uncharacterized protein</fullName>
    </submittedName>
</protein>
<evidence type="ECO:0000313" key="1">
    <source>
        <dbReference type="EMBL" id="TWE07432.1"/>
    </source>
</evidence>
<dbReference type="EMBL" id="VIVQ01000005">
    <property type="protein sequence ID" value="TWE07432.1"/>
    <property type="molecule type" value="Genomic_DNA"/>
</dbReference>
<gene>
    <name evidence="1" type="ORF">BKA23_3454</name>
</gene>
<keyword evidence="2" id="KW-1185">Reference proteome</keyword>
<dbReference type="OrthoDB" id="1431610at2"/>
<accession>A0A561DVP7</accession>
<reference evidence="1 2" key="1">
    <citation type="submission" date="2019-06" db="EMBL/GenBank/DDBJ databases">
        <title>Sequencing the genomes of 1000 actinobacteria strains.</title>
        <authorList>
            <person name="Klenk H.-P."/>
        </authorList>
    </citation>
    <scope>NUCLEOTIDE SEQUENCE [LARGE SCALE GENOMIC DNA]</scope>
    <source>
        <strain evidence="1 2">DSM 19560</strain>
    </source>
</reference>
<organism evidence="1 2">
    <name type="scientific">Rudaeicoccus suwonensis</name>
    <dbReference type="NCBI Taxonomy" id="657409"/>
    <lineage>
        <taxon>Bacteria</taxon>
        <taxon>Bacillati</taxon>
        <taxon>Actinomycetota</taxon>
        <taxon>Actinomycetes</taxon>
        <taxon>Micrococcales</taxon>
        <taxon>Dermacoccaceae</taxon>
        <taxon>Rudaeicoccus</taxon>
    </lineage>
</organism>
<dbReference type="Proteomes" id="UP000318297">
    <property type="component" value="Unassembled WGS sequence"/>
</dbReference>
<dbReference type="AlphaFoldDB" id="A0A561DVP7"/>
<sequence length="191" mass="21189">MDRINDAFKPLFGQPSWPVERGRESALFSNRPAMVFLEFGDPVLTINEPRNWPVHIEGAPVETPGRITFVRGQWHLTLMTGCAWELMLDNSPLATSSSDSSLVDRALDVLDGQAIVAVDIDSRDASTVFTFDLGCVLTTHPNLSDDDGEPIEQWGLAVAATASYLCVRSDGKYKIRRRSDRGSRIEWIPIA</sequence>